<dbReference type="RefSeq" id="WP_305730958.1">
    <property type="nucleotide sequence ID" value="NZ_OW150024.1"/>
</dbReference>
<dbReference type="PANTHER" id="PTHR30435">
    <property type="entry name" value="FLAGELLAR PROTEIN"/>
    <property type="match status" value="1"/>
</dbReference>
<reference evidence="9 10" key="1">
    <citation type="submission" date="2022-03" db="EMBL/GenBank/DDBJ databases">
        <authorList>
            <person name="Koch H."/>
        </authorList>
    </citation>
    <scope>NUCLEOTIDE SEQUENCE [LARGE SCALE GENOMIC DNA]</scope>
    <source>
        <strain evidence="9 10">G1</strain>
    </source>
</reference>
<dbReference type="EMBL" id="OW150024">
    <property type="protein sequence ID" value="CAH2029983.1"/>
    <property type="molecule type" value="Genomic_DNA"/>
</dbReference>
<dbReference type="PIRSF" id="PIRSF002889">
    <property type="entry name" value="Rod_FlgB"/>
    <property type="match status" value="1"/>
</dbReference>
<dbReference type="InterPro" id="IPR001444">
    <property type="entry name" value="Flag_bb_rod_N"/>
</dbReference>
<dbReference type="NCBIfam" id="TIGR01396">
    <property type="entry name" value="FlgB"/>
    <property type="match status" value="1"/>
</dbReference>
<keyword evidence="9" id="KW-0282">Flagellum</keyword>
<evidence type="ECO:0000256" key="1">
    <source>
        <dbReference type="ARBA" id="ARBA00004117"/>
    </source>
</evidence>
<evidence type="ECO:0000256" key="6">
    <source>
        <dbReference type="PIRNR" id="PIRNR002889"/>
    </source>
</evidence>
<evidence type="ECO:0000256" key="3">
    <source>
        <dbReference type="ARBA" id="ARBA00014376"/>
    </source>
</evidence>
<keyword evidence="9" id="KW-0969">Cilium</keyword>
<protein>
    <recommendedName>
        <fullName evidence="3 6">Flagellar basal body rod protein FlgB</fullName>
    </recommendedName>
</protein>
<dbReference type="PANTHER" id="PTHR30435:SF12">
    <property type="entry name" value="FLAGELLAR BASAL BODY ROD PROTEIN FLGB"/>
    <property type="match status" value="1"/>
</dbReference>
<name>A0ABM9D6F1_9BACT</name>
<evidence type="ECO:0000256" key="4">
    <source>
        <dbReference type="ARBA" id="ARBA00023143"/>
    </source>
</evidence>
<evidence type="ECO:0000259" key="8">
    <source>
        <dbReference type="Pfam" id="PF00460"/>
    </source>
</evidence>
<keyword evidence="9" id="KW-0966">Cell projection</keyword>
<dbReference type="InterPro" id="IPR006300">
    <property type="entry name" value="FlgB"/>
</dbReference>
<comment type="subunit">
    <text evidence="6">The basal body constitutes a major portion of the flagellar organelle and consists of a number of rings mounted on a central rod.</text>
</comment>
<feature type="domain" description="Flagellar basal body rod protein N-terminal" evidence="8">
    <location>
        <begin position="26"/>
        <end position="41"/>
    </location>
</feature>
<evidence type="ECO:0000256" key="7">
    <source>
        <dbReference type="SAM" id="MobiDB-lite"/>
    </source>
</evidence>
<dbReference type="Pfam" id="PF00460">
    <property type="entry name" value="Flg_bb_rod"/>
    <property type="match status" value="1"/>
</dbReference>
<comment type="function">
    <text evidence="5 6">Structural component of flagellum, the bacterial motility apparatus. Part of the rod structure of flagellar basal body.</text>
</comment>
<accession>A0ABM9D6F1</accession>
<gene>
    <name evidence="9" type="ORF">GEAMG1_0161</name>
</gene>
<evidence type="ECO:0000256" key="5">
    <source>
        <dbReference type="ARBA" id="ARBA00024934"/>
    </source>
</evidence>
<organism evidence="9 10">
    <name type="scientific">Trichlorobacter ammonificans</name>
    <dbReference type="NCBI Taxonomy" id="2916410"/>
    <lineage>
        <taxon>Bacteria</taxon>
        <taxon>Pseudomonadati</taxon>
        <taxon>Thermodesulfobacteriota</taxon>
        <taxon>Desulfuromonadia</taxon>
        <taxon>Geobacterales</taxon>
        <taxon>Geobacteraceae</taxon>
        <taxon>Trichlorobacter</taxon>
    </lineage>
</organism>
<feature type="region of interest" description="Disordered" evidence="7">
    <location>
        <begin position="55"/>
        <end position="80"/>
    </location>
</feature>
<evidence type="ECO:0000256" key="2">
    <source>
        <dbReference type="ARBA" id="ARBA00009677"/>
    </source>
</evidence>
<proteinExistence type="inferred from homology"/>
<dbReference type="Proteomes" id="UP001295463">
    <property type="component" value="Chromosome"/>
</dbReference>
<keyword evidence="4 6" id="KW-0975">Bacterial flagellum</keyword>
<evidence type="ECO:0000313" key="10">
    <source>
        <dbReference type="Proteomes" id="UP001295463"/>
    </source>
</evidence>
<comment type="similarity">
    <text evidence="2 6">Belongs to the flagella basal body rod proteins family.</text>
</comment>
<sequence>MPVEGLFSTTIDVLSKSVDLRTRAHNLTASNIANAETPGYTPKALQFEESLQQAVKKSTKRGGGTPSTTHPAHIPLKRTGDSIQQVRGDVVEVPAKTPGRDGNSVELENEMSRMMQNQVLFNASAQLLTKKFEGLRSALREGK</sequence>
<evidence type="ECO:0000313" key="9">
    <source>
        <dbReference type="EMBL" id="CAH2029983.1"/>
    </source>
</evidence>
<comment type="subcellular location">
    <subcellularLocation>
        <location evidence="1 6">Bacterial flagellum basal body</location>
    </subcellularLocation>
</comment>
<keyword evidence="10" id="KW-1185">Reference proteome</keyword>